<evidence type="ECO:0000313" key="9">
    <source>
        <dbReference type="Proteomes" id="UP000591071"/>
    </source>
</evidence>
<dbReference type="EMBL" id="JABAFG010000011">
    <property type="protein sequence ID" value="NME28501.1"/>
    <property type="molecule type" value="Genomic_DNA"/>
</dbReference>
<keyword evidence="4 7" id="KW-0812">Transmembrane</keyword>
<feature type="transmembrane region" description="Helical" evidence="7">
    <location>
        <begin position="67"/>
        <end position="92"/>
    </location>
</feature>
<comment type="caution">
    <text evidence="8">The sequence shown here is derived from an EMBL/GenBank/DDBJ whole genome shotgun (WGS) entry which is preliminary data.</text>
</comment>
<evidence type="ECO:0000313" key="8">
    <source>
        <dbReference type="EMBL" id="NME28501.1"/>
    </source>
</evidence>
<comment type="subcellular location">
    <subcellularLocation>
        <location evidence="1">Cell membrane</location>
        <topology evidence="1">Multi-pass membrane protein</topology>
    </subcellularLocation>
</comment>
<feature type="transmembrane region" description="Helical" evidence="7">
    <location>
        <begin position="175"/>
        <end position="197"/>
    </location>
</feature>
<dbReference type="InterPro" id="IPR052031">
    <property type="entry name" value="Membrane_Transporter-Flippase"/>
</dbReference>
<keyword evidence="2" id="KW-0813">Transport</keyword>
<evidence type="ECO:0000256" key="4">
    <source>
        <dbReference type="ARBA" id="ARBA00022692"/>
    </source>
</evidence>
<feature type="transmembrane region" description="Helical" evidence="7">
    <location>
        <begin position="391"/>
        <end position="415"/>
    </location>
</feature>
<feature type="transmembrane region" description="Helical" evidence="7">
    <location>
        <begin position="143"/>
        <end position="163"/>
    </location>
</feature>
<evidence type="ECO:0000256" key="5">
    <source>
        <dbReference type="ARBA" id="ARBA00022989"/>
    </source>
</evidence>
<evidence type="ECO:0000256" key="1">
    <source>
        <dbReference type="ARBA" id="ARBA00004651"/>
    </source>
</evidence>
<sequence length="458" mass="49732">MEQTKRKQARKGMDMLHGSIADKLFFFAMPVGLMGMFEQLFNSADVFILGRFVGKDAMAAVGNNMPVIGLLVTLLMGISLGANVVIAQYLGARKDEKVEATVQTAILLSLGMGLALMIIGELIVSPALAILAVPNDVYPMAELYLRIFLLGLPFLSLYNFEAAVFRSCGDGRTPLYSLVAANAINIVLDLLSVTAFGLGLTGVVVATVLSFAVNAAILFVLLCRTADRIRLQRHHMCFSHSELCRIMRIGLPAGLQGMVFALSNVLIQSALNSLGTEAMAASTAAFIIENNMYCFVNGFSQAATTFVGQNYGARNLRRCFRITKMSFAVEGGFLLVVVTPVLLFSKPLISLFNSDPVVVQLGSLRLFCIAGTFYLNGIIDIISGSLRGYGYSLPPAVVVLVGICGVRILWLYTAFASHRDFFTLMLAYPVSWAVTIVVLTVVYRMCRKHIVLGLLTDR</sequence>
<dbReference type="InterPro" id="IPR048279">
    <property type="entry name" value="MdtK-like"/>
</dbReference>
<dbReference type="Pfam" id="PF01554">
    <property type="entry name" value="MatE"/>
    <property type="match status" value="2"/>
</dbReference>
<dbReference type="AlphaFoldDB" id="A0A848BQ94"/>
<dbReference type="Proteomes" id="UP000591071">
    <property type="component" value="Unassembled WGS sequence"/>
</dbReference>
<proteinExistence type="predicted"/>
<feature type="transmembrane region" description="Helical" evidence="7">
    <location>
        <begin position="104"/>
        <end position="131"/>
    </location>
</feature>
<organism evidence="8 9">
    <name type="scientific">Megasphaera hexanoica</name>
    <dbReference type="NCBI Taxonomy" id="1675036"/>
    <lineage>
        <taxon>Bacteria</taxon>
        <taxon>Bacillati</taxon>
        <taxon>Bacillota</taxon>
        <taxon>Negativicutes</taxon>
        <taxon>Veillonellales</taxon>
        <taxon>Veillonellaceae</taxon>
        <taxon>Megasphaera</taxon>
    </lineage>
</organism>
<evidence type="ECO:0000256" key="2">
    <source>
        <dbReference type="ARBA" id="ARBA00022448"/>
    </source>
</evidence>
<dbReference type="GO" id="GO:0015297">
    <property type="term" value="F:antiporter activity"/>
    <property type="evidence" value="ECO:0007669"/>
    <property type="project" value="InterPro"/>
</dbReference>
<dbReference type="InterPro" id="IPR002528">
    <property type="entry name" value="MATE_fam"/>
</dbReference>
<feature type="transmembrane region" description="Helical" evidence="7">
    <location>
        <begin position="421"/>
        <end position="443"/>
    </location>
</feature>
<evidence type="ECO:0000256" key="3">
    <source>
        <dbReference type="ARBA" id="ARBA00022475"/>
    </source>
</evidence>
<feature type="transmembrane region" description="Helical" evidence="7">
    <location>
        <begin position="357"/>
        <end position="379"/>
    </location>
</feature>
<evidence type="ECO:0000256" key="7">
    <source>
        <dbReference type="SAM" id="Phobius"/>
    </source>
</evidence>
<accession>A0A848BQ94</accession>
<name>A0A848BQ94_9FIRM</name>
<feature type="transmembrane region" description="Helical" evidence="7">
    <location>
        <begin position="203"/>
        <end position="223"/>
    </location>
</feature>
<feature type="transmembrane region" description="Helical" evidence="7">
    <location>
        <begin position="20"/>
        <end position="37"/>
    </location>
</feature>
<dbReference type="NCBIfam" id="TIGR00797">
    <property type="entry name" value="matE"/>
    <property type="match status" value="1"/>
</dbReference>
<dbReference type="RefSeq" id="WP_075582053.1">
    <property type="nucleotide sequence ID" value="NZ_JABAFG010000011.1"/>
</dbReference>
<dbReference type="CDD" id="cd13138">
    <property type="entry name" value="MATE_yoeA_like"/>
    <property type="match status" value="1"/>
</dbReference>
<keyword evidence="6 7" id="KW-0472">Membrane</keyword>
<reference evidence="8 9" key="1">
    <citation type="submission" date="2020-04" db="EMBL/GenBank/DDBJ databases">
        <authorList>
            <person name="Hitch T.C.A."/>
            <person name="Wylensek D."/>
            <person name="Clavel T."/>
        </authorList>
    </citation>
    <scope>NUCLEOTIDE SEQUENCE [LARGE SCALE GENOMIC DNA]</scope>
    <source>
        <strain evidence="8 9">Oil-RF-744-FAT-WT-6-1</strain>
    </source>
</reference>
<evidence type="ECO:0000256" key="6">
    <source>
        <dbReference type="ARBA" id="ARBA00023136"/>
    </source>
</evidence>
<dbReference type="PANTHER" id="PTHR43549:SF3">
    <property type="entry name" value="MULTIDRUG RESISTANCE PROTEIN YPNP-RELATED"/>
    <property type="match status" value="1"/>
</dbReference>
<feature type="transmembrane region" description="Helical" evidence="7">
    <location>
        <begin position="327"/>
        <end position="345"/>
    </location>
</feature>
<dbReference type="GO" id="GO:0042910">
    <property type="term" value="F:xenobiotic transmembrane transporter activity"/>
    <property type="evidence" value="ECO:0007669"/>
    <property type="project" value="InterPro"/>
</dbReference>
<dbReference type="PANTHER" id="PTHR43549">
    <property type="entry name" value="MULTIDRUG RESISTANCE PROTEIN YPNP-RELATED"/>
    <property type="match status" value="1"/>
</dbReference>
<dbReference type="GO" id="GO:0005886">
    <property type="term" value="C:plasma membrane"/>
    <property type="evidence" value="ECO:0007669"/>
    <property type="project" value="UniProtKB-SubCell"/>
</dbReference>
<protein>
    <submittedName>
        <fullName evidence="8">MATE family efflux transporter</fullName>
    </submittedName>
</protein>
<keyword evidence="3" id="KW-1003">Cell membrane</keyword>
<dbReference type="PIRSF" id="PIRSF006603">
    <property type="entry name" value="DinF"/>
    <property type="match status" value="1"/>
</dbReference>
<gene>
    <name evidence="8" type="ORF">HF872_07660</name>
</gene>
<keyword evidence="5 7" id="KW-1133">Transmembrane helix</keyword>